<dbReference type="Pfam" id="PF01817">
    <property type="entry name" value="CM_2"/>
    <property type="match status" value="1"/>
</dbReference>
<comment type="caution">
    <text evidence="4">The sequence shown here is derived from an EMBL/GenBank/DDBJ whole genome shotgun (WGS) entry which is preliminary data.</text>
</comment>
<name>A0ABY2IWQ2_9MICO</name>
<dbReference type="InterPro" id="IPR036263">
    <property type="entry name" value="Chorismate_II_sf"/>
</dbReference>
<dbReference type="PANTHER" id="PTHR38041">
    <property type="entry name" value="CHORISMATE MUTASE"/>
    <property type="match status" value="1"/>
</dbReference>
<evidence type="ECO:0000256" key="1">
    <source>
        <dbReference type="ARBA" id="ARBA00023235"/>
    </source>
</evidence>
<reference evidence="4 5" key="1">
    <citation type="submission" date="2019-03" db="EMBL/GenBank/DDBJ databases">
        <title>Genomics of glacier-inhabiting Cryobacterium strains.</title>
        <authorList>
            <person name="Liu Q."/>
            <person name="Xin Y.-H."/>
        </authorList>
    </citation>
    <scope>NUCLEOTIDE SEQUENCE [LARGE SCALE GENOMIC DNA]</scope>
    <source>
        <strain evidence="4 5">TMT4-23</strain>
    </source>
</reference>
<dbReference type="InterPro" id="IPR002701">
    <property type="entry name" value="CM_II_prokaryot"/>
</dbReference>
<evidence type="ECO:0000256" key="2">
    <source>
        <dbReference type="SAM" id="MobiDB-lite"/>
    </source>
</evidence>
<organism evidence="4 5">
    <name type="scientific">Cryobacterium breve</name>
    <dbReference type="NCBI Taxonomy" id="1259258"/>
    <lineage>
        <taxon>Bacteria</taxon>
        <taxon>Bacillati</taxon>
        <taxon>Actinomycetota</taxon>
        <taxon>Actinomycetes</taxon>
        <taxon>Micrococcales</taxon>
        <taxon>Microbacteriaceae</taxon>
        <taxon>Cryobacterium</taxon>
    </lineage>
</organism>
<dbReference type="Proteomes" id="UP000298355">
    <property type="component" value="Unassembled WGS sequence"/>
</dbReference>
<dbReference type="GO" id="GO:0004106">
    <property type="term" value="F:chorismate mutase activity"/>
    <property type="evidence" value="ECO:0007669"/>
    <property type="project" value="UniProtKB-EC"/>
</dbReference>
<keyword evidence="1 4" id="KW-0413">Isomerase</keyword>
<dbReference type="NCBIfam" id="NF006691">
    <property type="entry name" value="PRK09239.1"/>
    <property type="match status" value="1"/>
</dbReference>
<proteinExistence type="predicted"/>
<accession>A0ABY2IWQ2</accession>
<dbReference type="EMBL" id="SOGJ01000026">
    <property type="protein sequence ID" value="TFC96440.1"/>
    <property type="molecule type" value="Genomic_DNA"/>
</dbReference>
<gene>
    <name evidence="4" type="ORF">E3O65_13115</name>
</gene>
<feature type="compositionally biased region" description="Polar residues" evidence="2">
    <location>
        <begin position="187"/>
        <end position="198"/>
    </location>
</feature>
<dbReference type="InterPro" id="IPR036979">
    <property type="entry name" value="CM_dom_sf"/>
</dbReference>
<keyword evidence="5" id="KW-1185">Reference proteome</keyword>
<dbReference type="InterPro" id="IPR051331">
    <property type="entry name" value="Chorismate_mutase-related"/>
</dbReference>
<evidence type="ECO:0000259" key="3">
    <source>
        <dbReference type="PROSITE" id="PS51168"/>
    </source>
</evidence>
<dbReference type="PANTHER" id="PTHR38041:SF1">
    <property type="entry name" value="CHORISMATE MUTASE"/>
    <property type="match status" value="1"/>
</dbReference>
<dbReference type="EC" id="5.4.99.5" evidence="4"/>
<dbReference type="Gene3D" id="1.20.59.10">
    <property type="entry name" value="Chorismate mutase"/>
    <property type="match status" value="1"/>
</dbReference>
<dbReference type="NCBIfam" id="TIGR01795">
    <property type="entry name" value="CM_mono_cladeE"/>
    <property type="match status" value="1"/>
</dbReference>
<evidence type="ECO:0000313" key="4">
    <source>
        <dbReference type="EMBL" id="TFC96440.1"/>
    </source>
</evidence>
<sequence>MAAHEELPAGAGQEAIVELGSIRQSIDNIDAALIHLLAERFKFTQQVGRLKATHGLPPADPERELLQIRRLRGLAEEARLDPAFAEKFLNFIIAEVIHHHEKIAGTEPANGSAPRAAGERADAASPTAGTGTATSDAGTGTADSAAGTGTAASDAGTGTADSAAGTGTAASRSESLGPDSHSEATGPDSSPITSPTAS</sequence>
<feature type="region of interest" description="Disordered" evidence="2">
    <location>
        <begin position="105"/>
        <end position="198"/>
    </location>
</feature>
<dbReference type="SUPFAM" id="SSF48600">
    <property type="entry name" value="Chorismate mutase II"/>
    <property type="match status" value="1"/>
</dbReference>
<dbReference type="InterPro" id="IPR010951">
    <property type="entry name" value="CM_bact"/>
</dbReference>
<feature type="domain" description="Chorismate mutase" evidence="3">
    <location>
        <begin position="13"/>
        <end position="104"/>
    </location>
</feature>
<protein>
    <submittedName>
        <fullName evidence="4">Chorismate mutase</fullName>
        <ecNumber evidence="4">5.4.99.5</ecNumber>
    </submittedName>
</protein>
<dbReference type="PROSITE" id="PS51168">
    <property type="entry name" value="CHORISMATE_MUT_2"/>
    <property type="match status" value="1"/>
</dbReference>
<evidence type="ECO:0000313" key="5">
    <source>
        <dbReference type="Proteomes" id="UP000298355"/>
    </source>
</evidence>
<dbReference type="SMART" id="SM00830">
    <property type="entry name" value="CM_2"/>
    <property type="match status" value="1"/>
</dbReference>
<feature type="compositionally biased region" description="Low complexity" evidence="2">
    <location>
        <begin position="123"/>
        <end position="171"/>
    </location>
</feature>